<gene>
    <name evidence="1" type="ORF">ACOC_LOCUS2894</name>
</gene>
<name>A0A0R3PFE4_ANGCS</name>
<reference evidence="3" key="1">
    <citation type="submission" date="2017-02" db="UniProtKB">
        <authorList>
            <consortium name="WormBaseParasite"/>
        </authorList>
    </citation>
    <scope>IDENTIFICATION</scope>
</reference>
<evidence type="ECO:0000313" key="2">
    <source>
        <dbReference type="Proteomes" id="UP000267027"/>
    </source>
</evidence>
<reference evidence="1 2" key="2">
    <citation type="submission" date="2018-11" db="EMBL/GenBank/DDBJ databases">
        <authorList>
            <consortium name="Pathogen Informatics"/>
        </authorList>
    </citation>
    <scope>NUCLEOTIDE SEQUENCE [LARGE SCALE GENOMIC DNA]</scope>
    <source>
        <strain evidence="1 2">Costa Rica</strain>
    </source>
</reference>
<dbReference type="WBParaSite" id="ACOC_0000289301-mRNA-1">
    <property type="protein sequence ID" value="ACOC_0000289301-mRNA-1"/>
    <property type="gene ID" value="ACOC_0000289301"/>
</dbReference>
<protein>
    <submittedName>
        <fullName evidence="3">BHLH domain-containing protein</fullName>
    </submittedName>
</protein>
<dbReference type="OrthoDB" id="5899803at2759"/>
<dbReference type="Proteomes" id="UP000267027">
    <property type="component" value="Unassembled WGS sequence"/>
</dbReference>
<evidence type="ECO:0000313" key="1">
    <source>
        <dbReference type="EMBL" id="VDM54479.1"/>
    </source>
</evidence>
<sequence>MAHRFASADRRQVTTSIEGLRDRIRVLNAQVPNLIRGMATKSPNVAIGQLIVHVASLNVQLVQLKHKVTYLDPESSGESDAYLCLVLILQKKMFGRFNRSVIASRRLLTSDNVDADVTLWEHI</sequence>
<evidence type="ECO:0000313" key="3">
    <source>
        <dbReference type="WBParaSite" id="ACOC_0000289301-mRNA-1"/>
    </source>
</evidence>
<keyword evidence="2" id="KW-1185">Reference proteome</keyword>
<accession>A0A0R3PFE4</accession>
<dbReference type="EMBL" id="UYYA01000686">
    <property type="protein sequence ID" value="VDM54479.1"/>
    <property type="molecule type" value="Genomic_DNA"/>
</dbReference>
<organism evidence="3">
    <name type="scientific">Angiostrongylus costaricensis</name>
    <name type="common">Nematode worm</name>
    <dbReference type="NCBI Taxonomy" id="334426"/>
    <lineage>
        <taxon>Eukaryota</taxon>
        <taxon>Metazoa</taxon>
        <taxon>Ecdysozoa</taxon>
        <taxon>Nematoda</taxon>
        <taxon>Chromadorea</taxon>
        <taxon>Rhabditida</taxon>
        <taxon>Rhabditina</taxon>
        <taxon>Rhabditomorpha</taxon>
        <taxon>Strongyloidea</taxon>
        <taxon>Metastrongylidae</taxon>
        <taxon>Angiostrongylus</taxon>
    </lineage>
</organism>
<proteinExistence type="predicted"/>
<dbReference type="AlphaFoldDB" id="A0A0R3PFE4"/>